<feature type="non-terminal residue" evidence="1">
    <location>
        <position position="78"/>
    </location>
</feature>
<dbReference type="EMBL" id="CAJVPY010029803">
    <property type="protein sequence ID" value="CAG8794629.1"/>
    <property type="molecule type" value="Genomic_DNA"/>
</dbReference>
<accession>A0A9N9P6E4</accession>
<dbReference type="AlphaFoldDB" id="A0A9N9P6E4"/>
<organism evidence="1 2">
    <name type="scientific">Dentiscutata erythropus</name>
    <dbReference type="NCBI Taxonomy" id="1348616"/>
    <lineage>
        <taxon>Eukaryota</taxon>
        <taxon>Fungi</taxon>
        <taxon>Fungi incertae sedis</taxon>
        <taxon>Mucoromycota</taxon>
        <taxon>Glomeromycotina</taxon>
        <taxon>Glomeromycetes</taxon>
        <taxon>Diversisporales</taxon>
        <taxon>Gigasporaceae</taxon>
        <taxon>Dentiscutata</taxon>
    </lineage>
</organism>
<evidence type="ECO:0000313" key="2">
    <source>
        <dbReference type="Proteomes" id="UP000789405"/>
    </source>
</evidence>
<gene>
    <name evidence="1" type="ORF">DERYTH_LOCUS22107</name>
</gene>
<sequence length="78" mass="9126">RGLIVKSIRSFQLQVFLLENLPLPMMQETRNLKFTLPGDKRFKIYPPPNKVVEKEENNFISKISNIEFEDSSQISIDD</sequence>
<dbReference type="Proteomes" id="UP000789405">
    <property type="component" value="Unassembled WGS sequence"/>
</dbReference>
<reference evidence="1" key="1">
    <citation type="submission" date="2021-06" db="EMBL/GenBank/DDBJ databases">
        <authorList>
            <person name="Kallberg Y."/>
            <person name="Tangrot J."/>
            <person name="Rosling A."/>
        </authorList>
    </citation>
    <scope>NUCLEOTIDE SEQUENCE</scope>
    <source>
        <strain evidence="1">MA453B</strain>
    </source>
</reference>
<name>A0A9N9P6E4_9GLOM</name>
<evidence type="ECO:0000313" key="1">
    <source>
        <dbReference type="EMBL" id="CAG8794629.1"/>
    </source>
</evidence>
<protein>
    <submittedName>
        <fullName evidence="1">26873_t:CDS:1</fullName>
    </submittedName>
</protein>
<comment type="caution">
    <text evidence="1">The sequence shown here is derived from an EMBL/GenBank/DDBJ whole genome shotgun (WGS) entry which is preliminary data.</text>
</comment>
<keyword evidence="2" id="KW-1185">Reference proteome</keyword>
<proteinExistence type="predicted"/>